<protein>
    <submittedName>
        <fullName evidence="1">Tellurium resistance protein TerZ</fullName>
    </submittedName>
</protein>
<dbReference type="CDD" id="cd06974">
    <property type="entry name" value="TerD_like"/>
    <property type="match status" value="1"/>
</dbReference>
<dbReference type="EMBL" id="FMZM01000011">
    <property type="protein sequence ID" value="SDD85169.1"/>
    <property type="molecule type" value="Genomic_DNA"/>
</dbReference>
<dbReference type="InterPro" id="IPR003325">
    <property type="entry name" value="TerD"/>
</dbReference>
<keyword evidence="2" id="KW-1185">Reference proteome</keyword>
<dbReference type="AlphaFoldDB" id="A0A1G6Y459"/>
<dbReference type="InterPro" id="IPR051324">
    <property type="entry name" value="Stress/Tellurium_Resist"/>
</dbReference>
<dbReference type="PANTHER" id="PTHR32097:SF17">
    <property type="entry name" value="CAMP-BINDING PROTEIN 1-RELATED"/>
    <property type="match status" value="1"/>
</dbReference>
<dbReference type="RefSeq" id="WP_090859993.1">
    <property type="nucleotide sequence ID" value="NZ_FMZM01000011.1"/>
</dbReference>
<evidence type="ECO:0000313" key="1">
    <source>
        <dbReference type="EMBL" id="SDD85169.1"/>
    </source>
</evidence>
<gene>
    <name evidence="1" type="ORF">SAMN05421872_111194</name>
</gene>
<sequence length="256" mass="27196">MITLHQGQEWTLATETGEPVTRLRLGLAWDAERNAGPAGAARDVDLDASAVQFAGEQLFDLAFYNNLATRDGSVVHQGDNRSGAGDGDDEAIVVDLARVYAKVDAIALLVSSYQGHTLDWIANASCRVVDDTTGTELARFTLTAGVPQTGLAMALLRRTDEGWVLRAIGEGIAVTQPAKAVGALRPFLRRTTAAPDGRDPATLVGLDAAEASRLATEAGWQVRAHALDAMLTMDFRPDRLNLAHDPSGRVVSARVG</sequence>
<evidence type="ECO:0000313" key="2">
    <source>
        <dbReference type="Proteomes" id="UP000199034"/>
    </source>
</evidence>
<name>A0A1G6Y459_9ACTN</name>
<organism evidence="1 2">
    <name type="scientific">Nocardioides lianchengensis</name>
    <dbReference type="NCBI Taxonomy" id="1045774"/>
    <lineage>
        <taxon>Bacteria</taxon>
        <taxon>Bacillati</taxon>
        <taxon>Actinomycetota</taxon>
        <taxon>Actinomycetes</taxon>
        <taxon>Propionibacteriales</taxon>
        <taxon>Nocardioidaceae</taxon>
        <taxon>Nocardioides</taxon>
    </lineage>
</organism>
<accession>A0A1G6Y459</accession>
<proteinExistence type="predicted"/>
<dbReference type="Pfam" id="PF02342">
    <property type="entry name" value="TerD"/>
    <property type="match status" value="1"/>
</dbReference>
<dbReference type="Gene3D" id="3.30.10.10">
    <property type="entry name" value="Trypsin Inhibitor V, subunit A"/>
    <property type="match status" value="1"/>
</dbReference>
<dbReference type="Gene3D" id="2.60.60.30">
    <property type="entry name" value="sav2460 like domains"/>
    <property type="match status" value="1"/>
</dbReference>
<dbReference type="Proteomes" id="UP000199034">
    <property type="component" value="Unassembled WGS sequence"/>
</dbReference>
<dbReference type="PANTHER" id="PTHR32097">
    <property type="entry name" value="CAMP-BINDING PROTEIN 1-RELATED"/>
    <property type="match status" value="1"/>
</dbReference>
<dbReference type="OrthoDB" id="56224at2"/>
<dbReference type="STRING" id="1045774.SAMN05421872_111194"/>
<reference evidence="1 2" key="1">
    <citation type="submission" date="2016-10" db="EMBL/GenBank/DDBJ databases">
        <authorList>
            <person name="de Groot N.N."/>
        </authorList>
    </citation>
    <scope>NUCLEOTIDE SEQUENCE [LARGE SCALE GENOMIC DNA]</scope>
    <source>
        <strain evidence="1 2">CGMCC 4.6858</strain>
    </source>
</reference>